<dbReference type="CDD" id="cd07381">
    <property type="entry name" value="MPP_CapA"/>
    <property type="match status" value="1"/>
</dbReference>
<evidence type="ECO:0000313" key="4">
    <source>
        <dbReference type="EMBL" id="OGG54898.1"/>
    </source>
</evidence>
<keyword evidence="2" id="KW-1133">Transmembrane helix</keyword>
<evidence type="ECO:0000256" key="1">
    <source>
        <dbReference type="ARBA" id="ARBA00005662"/>
    </source>
</evidence>
<comment type="similarity">
    <text evidence="1">Belongs to the CapA family.</text>
</comment>
<dbReference type="EMBL" id="MFLC01000028">
    <property type="protein sequence ID" value="OGG54898.1"/>
    <property type="molecule type" value="Genomic_DNA"/>
</dbReference>
<dbReference type="InterPro" id="IPR029052">
    <property type="entry name" value="Metallo-depent_PP-like"/>
</dbReference>
<evidence type="ECO:0000259" key="3">
    <source>
        <dbReference type="SMART" id="SM00854"/>
    </source>
</evidence>
<protein>
    <recommendedName>
        <fullName evidence="3">Capsule synthesis protein CapA domain-containing protein</fullName>
    </recommendedName>
</protein>
<keyword evidence="2" id="KW-0812">Transmembrane</keyword>
<evidence type="ECO:0000313" key="5">
    <source>
        <dbReference type="Proteomes" id="UP000177659"/>
    </source>
</evidence>
<dbReference type="InterPro" id="IPR052169">
    <property type="entry name" value="CW_Biosynth-Accessory"/>
</dbReference>
<proteinExistence type="inferred from homology"/>
<dbReference type="PANTHER" id="PTHR33393">
    <property type="entry name" value="POLYGLUTAMINE SYNTHESIS ACCESSORY PROTEIN RV0574C-RELATED"/>
    <property type="match status" value="1"/>
</dbReference>
<dbReference type="PANTHER" id="PTHR33393:SF11">
    <property type="entry name" value="POLYGLUTAMINE SYNTHESIS ACCESSORY PROTEIN RV0574C-RELATED"/>
    <property type="match status" value="1"/>
</dbReference>
<dbReference type="InterPro" id="IPR019079">
    <property type="entry name" value="Capsule_synth_CapA"/>
</dbReference>
<comment type="caution">
    <text evidence="4">The sequence shown here is derived from an EMBL/GenBank/DDBJ whole genome shotgun (WGS) entry which is preliminary data.</text>
</comment>
<sequence length="319" mass="35228">MTPGSNPGVPTMKTPIAFLVLGTILVLGLSVGGTFLAYKNFPQEKKLNGNGKILIVGDMLFDRQIRLVGQERGEDLIFSCIKPFLLQADMVVGNLEGPITELASVSAGSVPESPENYRFTFPTTTAEVLQRHNITGVNLGNNHMGNFGEEGIIKTQEYLRRSGVHFFGGLRGDEPLWRSNLNGVPMTFVSYNQFGGQSAESVAEVIAKERAAERMVIVYAHWGDEYVPPPQELRDTARLFVTSGAAMIVGSHPHIVLEHEYMDGVPVYYSLGNFIFDQYWNEDVSTGLVLTLHIADEDINIQEHRVVLNQDGRTCLSAR</sequence>
<feature type="transmembrane region" description="Helical" evidence="2">
    <location>
        <begin position="16"/>
        <end position="38"/>
    </location>
</feature>
<dbReference type="SMART" id="SM00854">
    <property type="entry name" value="PGA_cap"/>
    <property type="match status" value="1"/>
</dbReference>
<organism evidence="4 5">
    <name type="scientific">Candidatus Kaiserbacteria bacterium RIFCSPHIGHO2_02_FULL_49_11</name>
    <dbReference type="NCBI Taxonomy" id="1798489"/>
    <lineage>
        <taxon>Bacteria</taxon>
        <taxon>Candidatus Kaiseribacteriota</taxon>
    </lineage>
</organism>
<accession>A0A1F6D0F1</accession>
<evidence type="ECO:0000256" key="2">
    <source>
        <dbReference type="SAM" id="Phobius"/>
    </source>
</evidence>
<dbReference type="Pfam" id="PF09587">
    <property type="entry name" value="PGA_cap"/>
    <property type="match status" value="1"/>
</dbReference>
<name>A0A1F6D0F1_9BACT</name>
<reference evidence="4 5" key="1">
    <citation type="journal article" date="2016" name="Nat. Commun.">
        <title>Thousands of microbial genomes shed light on interconnected biogeochemical processes in an aquifer system.</title>
        <authorList>
            <person name="Anantharaman K."/>
            <person name="Brown C.T."/>
            <person name="Hug L.A."/>
            <person name="Sharon I."/>
            <person name="Castelle C.J."/>
            <person name="Probst A.J."/>
            <person name="Thomas B.C."/>
            <person name="Singh A."/>
            <person name="Wilkins M.J."/>
            <person name="Karaoz U."/>
            <person name="Brodie E.L."/>
            <person name="Williams K.H."/>
            <person name="Hubbard S.S."/>
            <person name="Banfield J.F."/>
        </authorList>
    </citation>
    <scope>NUCLEOTIDE SEQUENCE [LARGE SCALE GENOMIC DNA]</scope>
</reference>
<dbReference type="SUPFAM" id="SSF56300">
    <property type="entry name" value="Metallo-dependent phosphatases"/>
    <property type="match status" value="1"/>
</dbReference>
<dbReference type="Gene3D" id="3.60.21.10">
    <property type="match status" value="1"/>
</dbReference>
<feature type="domain" description="Capsule synthesis protein CapA" evidence="3">
    <location>
        <begin position="52"/>
        <end position="278"/>
    </location>
</feature>
<gene>
    <name evidence="4" type="ORF">A3D62_00080</name>
</gene>
<keyword evidence="2" id="KW-0472">Membrane</keyword>
<dbReference type="AlphaFoldDB" id="A0A1F6D0F1"/>
<dbReference type="Proteomes" id="UP000177659">
    <property type="component" value="Unassembled WGS sequence"/>
</dbReference>